<comment type="caution">
    <text evidence="1">The sequence shown here is derived from an EMBL/GenBank/DDBJ whole genome shotgun (WGS) entry which is preliminary data.</text>
</comment>
<evidence type="ECO:0000313" key="1">
    <source>
        <dbReference type="EMBL" id="GAT62893.1"/>
    </source>
</evidence>
<reference evidence="2" key="1">
    <citation type="submission" date="2016-04" db="EMBL/GenBank/DDBJ databases">
        <title>Draft genome sequence of Paludibacter jiangxiensis strain NM7.</title>
        <authorList>
            <person name="Qiu Y."/>
            <person name="Matsuura N."/>
            <person name="Ohashi A."/>
            <person name="Tourlousse M.D."/>
            <person name="Sekiguchi Y."/>
        </authorList>
    </citation>
    <scope>NUCLEOTIDE SEQUENCE [LARGE SCALE GENOMIC DNA]</scope>
    <source>
        <strain evidence="2">NM7</strain>
    </source>
</reference>
<accession>A0A170ZPY5</accession>
<name>A0A170ZPY5_9BACT</name>
<gene>
    <name evidence="1" type="ORF">PJIAN_3204</name>
</gene>
<evidence type="ECO:0000313" key="2">
    <source>
        <dbReference type="Proteomes" id="UP000076586"/>
    </source>
</evidence>
<sequence>MVDWGDLVRRAKKQARERTELPLFEVSDLRRKQVWATPAHERRFFERSGRSLELFASFLFQDKKDVGVTGAEAPSQNIKCVSLYILIIKPNFKYRNRLIGCRL</sequence>
<proteinExistence type="predicted"/>
<protein>
    <submittedName>
        <fullName evidence="1">Uncharacterized protein</fullName>
    </submittedName>
</protein>
<dbReference type="EMBL" id="BDCR01000003">
    <property type="protein sequence ID" value="GAT62893.1"/>
    <property type="molecule type" value="Genomic_DNA"/>
</dbReference>
<reference evidence="2" key="2">
    <citation type="journal article" date="2017" name="Genome Announc.">
        <title>Draft genome sequence of Paludibacter jiangxiensis NM7(T), a propionate-producing fermentative bacterium.</title>
        <authorList>
            <person name="Qiu Y.-L."/>
            <person name="Tourlousse D.M."/>
            <person name="Matsuura N."/>
            <person name="Ohashi A."/>
            <person name="Sekiguchi Y."/>
        </authorList>
    </citation>
    <scope>NUCLEOTIDE SEQUENCE [LARGE SCALE GENOMIC DNA]</scope>
    <source>
        <strain evidence="2">NM7</strain>
    </source>
</reference>
<dbReference type="Proteomes" id="UP000076586">
    <property type="component" value="Unassembled WGS sequence"/>
</dbReference>
<organism evidence="1 2">
    <name type="scientific">Paludibacter jiangxiensis</name>
    <dbReference type="NCBI Taxonomy" id="681398"/>
    <lineage>
        <taxon>Bacteria</taxon>
        <taxon>Pseudomonadati</taxon>
        <taxon>Bacteroidota</taxon>
        <taxon>Bacteroidia</taxon>
        <taxon>Bacteroidales</taxon>
        <taxon>Paludibacteraceae</taxon>
        <taxon>Paludibacter</taxon>
    </lineage>
</organism>
<dbReference type="STRING" id="681398.PJIAN_3204"/>
<dbReference type="AlphaFoldDB" id="A0A170ZPY5"/>
<keyword evidence="2" id="KW-1185">Reference proteome</keyword>